<proteinExistence type="inferred from homology"/>
<sequence length="221" mass="23751">MTFDATTIQMLITGIGESLFMTLTSSVFSYLIGIPLGIILIVTDKDGIHPIPWLQQVLGLVINLFRSIPFIILLIMVIPVTKMIVGTLLGPKAVIPPLVIAAAPYVARVVESSFKEVDSGVVEAAKSMGASTFQIICKVLLPEAKPSLLVGAALSVTTILSYSAMAGFVGGGGLGDIAIRYGYYRYQTQMMFVTVAILVIIVQIIQETGMRLSKKSDKRVK</sequence>
<evidence type="ECO:0000256" key="1">
    <source>
        <dbReference type="ARBA" id="ARBA00004651"/>
    </source>
</evidence>
<evidence type="ECO:0000256" key="4">
    <source>
        <dbReference type="ARBA" id="ARBA00022475"/>
    </source>
</evidence>
<dbReference type="SUPFAM" id="SSF161098">
    <property type="entry name" value="MetI-like"/>
    <property type="match status" value="1"/>
</dbReference>
<feature type="domain" description="ABC transmembrane type-1" evidence="9">
    <location>
        <begin position="15"/>
        <end position="206"/>
    </location>
</feature>
<dbReference type="InterPro" id="IPR051322">
    <property type="entry name" value="AA_ABC_Transporter_Permease"/>
</dbReference>
<evidence type="ECO:0000256" key="5">
    <source>
        <dbReference type="ARBA" id="ARBA00022692"/>
    </source>
</evidence>
<dbReference type="RefSeq" id="WP_038280801.1">
    <property type="nucleotide sequence ID" value="NZ_JPME01000012.1"/>
</dbReference>
<dbReference type="InterPro" id="IPR000515">
    <property type="entry name" value="MetI-like"/>
</dbReference>
<dbReference type="AlphaFoldDB" id="A0A084JN56"/>
<comment type="subcellular location">
    <subcellularLocation>
        <location evidence="1 8">Cell membrane</location>
        <topology evidence="1 8">Multi-pass membrane protein</topology>
    </subcellularLocation>
</comment>
<protein>
    <submittedName>
        <fullName evidence="10">Methionine ABC transporter permease</fullName>
    </submittedName>
</protein>
<feature type="transmembrane region" description="Helical" evidence="8">
    <location>
        <begin position="148"/>
        <end position="174"/>
    </location>
</feature>
<dbReference type="EMBL" id="JPME01000012">
    <property type="protein sequence ID" value="KEZ90390.1"/>
    <property type="molecule type" value="Genomic_DNA"/>
</dbReference>
<evidence type="ECO:0000256" key="2">
    <source>
        <dbReference type="ARBA" id="ARBA00007069"/>
    </source>
</evidence>
<dbReference type="PANTHER" id="PTHR30450:SF1">
    <property type="entry name" value="D-METHIONINE TRANSPORT SYSTEM PERMEASE PROTEIN METI-RELATED"/>
    <property type="match status" value="1"/>
</dbReference>
<keyword evidence="7 8" id="KW-0472">Membrane</keyword>
<dbReference type="CDD" id="cd06261">
    <property type="entry name" value="TM_PBP2"/>
    <property type="match status" value="1"/>
</dbReference>
<comment type="similarity">
    <text evidence="2">Belongs to the binding-protein-dependent transport system permease family. CysTW subfamily.</text>
</comment>
<keyword evidence="4" id="KW-1003">Cell membrane</keyword>
<keyword evidence="3 8" id="KW-0813">Transport</keyword>
<dbReference type="InterPro" id="IPR035906">
    <property type="entry name" value="MetI-like_sf"/>
</dbReference>
<feature type="transmembrane region" description="Helical" evidence="8">
    <location>
        <begin position="84"/>
        <end position="107"/>
    </location>
</feature>
<dbReference type="Proteomes" id="UP000028525">
    <property type="component" value="Unassembled WGS sequence"/>
</dbReference>
<feature type="transmembrane region" description="Helical" evidence="8">
    <location>
        <begin position="54"/>
        <end position="78"/>
    </location>
</feature>
<organism evidence="10 11">
    <name type="scientific">Lacrimispora celerecrescens</name>
    <dbReference type="NCBI Taxonomy" id="29354"/>
    <lineage>
        <taxon>Bacteria</taxon>
        <taxon>Bacillati</taxon>
        <taxon>Bacillota</taxon>
        <taxon>Clostridia</taxon>
        <taxon>Lachnospirales</taxon>
        <taxon>Lachnospiraceae</taxon>
        <taxon>Lacrimispora</taxon>
    </lineage>
</organism>
<feature type="transmembrane region" description="Helical" evidence="8">
    <location>
        <begin position="186"/>
        <end position="205"/>
    </location>
</feature>
<gene>
    <name evidence="10" type="ORF">IO98_10675</name>
</gene>
<dbReference type="GO" id="GO:0048473">
    <property type="term" value="P:D-methionine transmembrane transport"/>
    <property type="evidence" value="ECO:0007669"/>
    <property type="project" value="TreeGrafter"/>
</dbReference>
<evidence type="ECO:0000259" key="9">
    <source>
        <dbReference type="PROSITE" id="PS50928"/>
    </source>
</evidence>
<keyword evidence="6 8" id="KW-1133">Transmembrane helix</keyword>
<name>A0A084JN56_9FIRM</name>
<evidence type="ECO:0000313" key="10">
    <source>
        <dbReference type="EMBL" id="KEZ90390.1"/>
    </source>
</evidence>
<keyword evidence="5 8" id="KW-0812">Transmembrane</keyword>
<dbReference type="PANTHER" id="PTHR30450">
    <property type="entry name" value="ABC TRANSPORTER PERMEASE"/>
    <property type="match status" value="1"/>
</dbReference>
<evidence type="ECO:0000313" key="11">
    <source>
        <dbReference type="Proteomes" id="UP000028525"/>
    </source>
</evidence>
<evidence type="ECO:0000256" key="6">
    <source>
        <dbReference type="ARBA" id="ARBA00022989"/>
    </source>
</evidence>
<feature type="transmembrane region" description="Helical" evidence="8">
    <location>
        <begin position="20"/>
        <end position="42"/>
    </location>
</feature>
<dbReference type="OrthoDB" id="9793490at2"/>
<evidence type="ECO:0000256" key="3">
    <source>
        <dbReference type="ARBA" id="ARBA00022448"/>
    </source>
</evidence>
<reference evidence="10 11" key="1">
    <citation type="submission" date="2014-07" db="EMBL/GenBank/DDBJ databases">
        <title>Draft genome of Clostridium celerecrescens 152B isolated from sediments associated with methane hydrate from Krishna Godavari basin.</title>
        <authorList>
            <person name="Honkalas V.S."/>
            <person name="Dabir A.P."/>
            <person name="Arora P."/>
            <person name="Dhakephalkar P.K."/>
        </authorList>
    </citation>
    <scope>NUCLEOTIDE SEQUENCE [LARGE SCALE GENOMIC DNA]</scope>
    <source>
        <strain evidence="10 11">152B</strain>
    </source>
</reference>
<accession>A0A084JN56</accession>
<evidence type="ECO:0000256" key="7">
    <source>
        <dbReference type="ARBA" id="ARBA00023136"/>
    </source>
</evidence>
<keyword evidence="11" id="KW-1185">Reference proteome</keyword>
<dbReference type="GO" id="GO:0005886">
    <property type="term" value="C:plasma membrane"/>
    <property type="evidence" value="ECO:0007669"/>
    <property type="project" value="UniProtKB-SubCell"/>
</dbReference>
<dbReference type="Gene3D" id="1.10.3720.10">
    <property type="entry name" value="MetI-like"/>
    <property type="match status" value="1"/>
</dbReference>
<evidence type="ECO:0000256" key="8">
    <source>
        <dbReference type="RuleBase" id="RU363032"/>
    </source>
</evidence>
<dbReference type="PROSITE" id="PS50928">
    <property type="entry name" value="ABC_TM1"/>
    <property type="match status" value="1"/>
</dbReference>
<comment type="caution">
    <text evidence="10">The sequence shown here is derived from an EMBL/GenBank/DDBJ whole genome shotgun (WGS) entry which is preliminary data.</text>
</comment>
<dbReference type="Pfam" id="PF00528">
    <property type="entry name" value="BPD_transp_1"/>
    <property type="match status" value="1"/>
</dbReference>
<dbReference type="STRING" id="29354.IO98_10675"/>
<dbReference type="FunFam" id="1.10.3720.10:FF:000002">
    <property type="entry name" value="D-methionine ABC transporter permease MetI"/>
    <property type="match status" value="1"/>
</dbReference>